<accession>A0A147B8G8</accession>
<feature type="non-terminal residue" evidence="1">
    <location>
        <position position="1"/>
    </location>
</feature>
<name>A0A147B8G8_9ACAR</name>
<dbReference type="AlphaFoldDB" id="A0A147B8G8"/>
<proteinExistence type="predicted"/>
<protein>
    <submittedName>
        <fullName evidence="1">Uncharacterized protein</fullName>
    </submittedName>
</protein>
<sequence>TVMHADCCDLGPVANRLLAKRHQAPLQRRWTKRRTSFPAGFELGTSCAVRFSSIIGRLRSRQMMFEEGQLNRNY</sequence>
<organism evidence="1">
    <name type="scientific">Alectorobius mimon</name>
    <dbReference type="NCBI Taxonomy" id="360319"/>
    <lineage>
        <taxon>Eukaryota</taxon>
        <taxon>Metazoa</taxon>
        <taxon>Ecdysozoa</taxon>
        <taxon>Arthropoda</taxon>
        <taxon>Chelicerata</taxon>
        <taxon>Arachnida</taxon>
        <taxon>Acari</taxon>
        <taxon>Parasitiformes</taxon>
        <taxon>Ixodida</taxon>
        <taxon>Ixodoidea</taxon>
        <taxon>Argasidae</taxon>
        <taxon>Ornithodorinae</taxon>
        <taxon>Alectorobius</taxon>
    </lineage>
</organism>
<reference evidence="1" key="1">
    <citation type="submission" date="2016-03" db="EMBL/GenBank/DDBJ databases">
        <title>Gut transcriptome analysis on engorged females of Ornithodoros mimon (Acari: Argasidae) and phylogenetic inferences of soft ticks.</title>
        <authorList>
            <person name="Landulfo G.A."/>
            <person name="Giovanni D."/>
            <person name="Carvalho E."/>
            <person name="Junqueira-de-Azevedo I."/>
            <person name="Patane J."/>
            <person name="Mendoca R."/>
            <person name="Barros-Battesti D."/>
        </authorList>
    </citation>
    <scope>NUCLEOTIDE SEQUENCE</scope>
    <source>
        <strain evidence="1">Females</strain>
        <tissue evidence="1">Gut</tissue>
    </source>
</reference>
<dbReference type="EMBL" id="GEIB01000965">
    <property type="protein sequence ID" value="JAR87086.1"/>
    <property type="molecule type" value="Transcribed_RNA"/>
</dbReference>
<evidence type="ECO:0000313" key="1">
    <source>
        <dbReference type="EMBL" id="JAR87086.1"/>
    </source>
</evidence>